<feature type="region of interest" description="Disordered" evidence="1">
    <location>
        <begin position="1"/>
        <end position="28"/>
    </location>
</feature>
<dbReference type="Proteomes" id="UP000528608">
    <property type="component" value="Unassembled WGS sequence"/>
</dbReference>
<gene>
    <name evidence="3" type="ORF">AF335_12300</name>
    <name evidence="2" type="ORF">FHS36_003149</name>
</gene>
<dbReference type="EMBL" id="JACHJF010000009">
    <property type="protein sequence ID" value="MBB5119715.1"/>
    <property type="molecule type" value="Genomic_DNA"/>
</dbReference>
<dbReference type="Proteomes" id="UP000235945">
    <property type="component" value="Unassembled WGS sequence"/>
</dbReference>
<evidence type="ECO:0000313" key="5">
    <source>
        <dbReference type="Proteomes" id="UP000528608"/>
    </source>
</evidence>
<comment type="caution">
    <text evidence="3">The sequence shown here is derived from an EMBL/GenBank/DDBJ whole genome shotgun (WGS) entry which is preliminary data.</text>
</comment>
<evidence type="ECO:0000313" key="4">
    <source>
        <dbReference type="Proteomes" id="UP000235945"/>
    </source>
</evidence>
<dbReference type="OrthoDB" id="6313019at2"/>
<proteinExistence type="predicted"/>
<evidence type="ECO:0000256" key="1">
    <source>
        <dbReference type="SAM" id="MobiDB-lite"/>
    </source>
</evidence>
<reference evidence="4" key="2">
    <citation type="submission" date="2015-07" db="EMBL/GenBank/DDBJ databases">
        <authorList>
            <person name="Graham D.E."/>
            <person name="Giannone R.J."/>
            <person name="Gulvik C.A."/>
            <person name="Hettich R.L."/>
            <person name="Klingeman D.M."/>
            <person name="Mahan K.M."/>
            <person name="Parry R.J."/>
            <person name="Spain J.C."/>
        </authorList>
    </citation>
    <scope>NUCLEOTIDE SEQUENCE [LARGE SCALE GENOMIC DNA]</scope>
    <source>
        <strain evidence="4">ATCC 27428</strain>
    </source>
</reference>
<accession>A0A2N8NXX8</accession>
<dbReference type="RefSeq" id="WP_102918397.1">
    <property type="nucleotide sequence ID" value="NZ_JACHJF010000009.1"/>
</dbReference>
<name>A0A2N8NXX8_STREU</name>
<evidence type="ECO:0000313" key="2">
    <source>
        <dbReference type="EMBL" id="MBB5119715.1"/>
    </source>
</evidence>
<reference evidence="3" key="1">
    <citation type="submission" date="2015-07" db="EMBL/GenBank/DDBJ databases">
        <authorList>
            <person name="Noorani M."/>
        </authorList>
    </citation>
    <scope>NUCLEOTIDE SEQUENCE [LARGE SCALE GENOMIC DNA]</scope>
    <source>
        <strain evidence="3">ATCC 27428</strain>
    </source>
</reference>
<organism evidence="3 4">
    <name type="scientific">Streptomyces eurocidicus</name>
    <name type="common">Streptoverticillium eurocidicus</name>
    <dbReference type="NCBI Taxonomy" id="66423"/>
    <lineage>
        <taxon>Bacteria</taxon>
        <taxon>Bacillati</taxon>
        <taxon>Actinomycetota</taxon>
        <taxon>Actinomycetes</taxon>
        <taxon>Kitasatosporales</taxon>
        <taxon>Streptomycetaceae</taxon>
        <taxon>Streptomyces</taxon>
    </lineage>
</organism>
<sequence length="157" mass="17202">MDGSRTVFRPARGSTGFPHPGDPPLPDTAPRACRSAWHAMARAARGQVGDFVERRYPQTFHSATLTDRDGTHVALFHAHHPLTAFVDERRHWYTDEFREPPAWAGVLAHHGFAVLSAALLLAPFPAADVSALSGSELRQIAFRRPDTVGAALFNAWG</sequence>
<dbReference type="EMBL" id="LGUI01000003">
    <property type="protein sequence ID" value="PNE33616.1"/>
    <property type="molecule type" value="Genomic_DNA"/>
</dbReference>
<protein>
    <submittedName>
        <fullName evidence="3">Uncharacterized protein</fullName>
    </submittedName>
</protein>
<reference evidence="2 5" key="3">
    <citation type="submission" date="2020-08" db="EMBL/GenBank/DDBJ databases">
        <title>Genomic Encyclopedia of Type Strains, Phase III (KMG-III): the genomes of soil and plant-associated and newly described type strains.</title>
        <authorList>
            <person name="Whitman W."/>
        </authorList>
    </citation>
    <scope>NUCLEOTIDE SEQUENCE [LARGE SCALE GENOMIC DNA]</scope>
    <source>
        <strain evidence="2 5">CECT 3259</strain>
    </source>
</reference>
<dbReference type="AlphaFoldDB" id="A0A2N8NXX8"/>
<evidence type="ECO:0000313" key="3">
    <source>
        <dbReference type="EMBL" id="PNE33616.1"/>
    </source>
</evidence>
<keyword evidence="4" id="KW-1185">Reference proteome</keyword>